<reference evidence="1 2" key="1">
    <citation type="submission" date="2019-03" db="EMBL/GenBank/DDBJ databases">
        <title>Genomic Encyclopedia of Archaeal and Bacterial Type Strains, Phase II (KMG-II): from individual species to whole genera.</title>
        <authorList>
            <person name="Goeker M."/>
        </authorList>
    </citation>
    <scope>NUCLEOTIDE SEQUENCE [LARGE SCALE GENOMIC DNA]</scope>
    <source>
        <strain evidence="1 2">DSM 45499</strain>
    </source>
</reference>
<evidence type="ECO:0000313" key="2">
    <source>
        <dbReference type="Proteomes" id="UP000294927"/>
    </source>
</evidence>
<dbReference type="RefSeq" id="WP_133907279.1">
    <property type="nucleotide sequence ID" value="NZ_SOCP01000017.1"/>
</dbReference>
<dbReference type="OrthoDB" id="5184233at2"/>
<organism evidence="1 2">
    <name type="scientific">Actinophytocola oryzae</name>
    <dbReference type="NCBI Taxonomy" id="502181"/>
    <lineage>
        <taxon>Bacteria</taxon>
        <taxon>Bacillati</taxon>
        <taxon>Actinomycetota</taxon>
        <taxon>Actinomycetes</taxon>
        <taxon>Pseudonocardiales</taxon>
        <taxon>Pseudonocardiaceae</taxon>
    </lineage>
</organism>
<dbReference type="EMBL" id="SOCP01000017">
    <property type="protein sequence ID" value="TDV42685.1"/>
    <property type="molecule type" value="Genomic_DNA"/>
</dbReference>
<evidence type="ECO:0000313" key="1">
    <source>
        <dbReference type="EMBL" id="TDV42685.1"/>
    </source>
</evidence>
<accession>A0A4R7V441</accession>
<keyword evidence="2" id="KW-1185">Reference proteome</keyword>
<protein>
    <submittedName>
        <fullName evidence="1">Uncharacterized protein</fullName>
    </submittedName>
</protein>
<sequence>MTSGESMAERRMRGLSPDRSAQLLDMKIRMAELGIPEQSAVLDDAMEAWSGTEFAAEYGDPVSGLVRSSADQLIGAMIRLGADPARMATVRVTTILREDVAAQMRPFADGSGLVMISDAALTLCGVYSRYVGEAFSRILSGGRVRGLWRAFRAVRRGGFGEEPTMLTGLLRYYNVSQRVYGLAAKLVEHTSPAAQPHIAVLHTMAVYFIVGHELAHHALGHDSAPSAFSPGEHLPVCSDDQRRELDADLLAYRASVLAVRQEALASGEAEADRVAEAAGLMSALGALTAMLVVHSTERALFVRRGVSHPEAATRASLLLDRLDGGDLTFARIFLTNMAAATENAADFSPSGTSFEWEWFARSPRLDIPHSDEYLRSIHWLDRFQCMTSEDLVRGAAKAGYDESMPVGKGFRLAADGRTADAFAIWGVPDDRAEQITDRRRALTMHTLVETVQTAFAALGMPGDTVLSLAVMGATVAAKSLT</sequence>
<gene>
    <name evidence="1" type="ORF">CLV71_117157</name>
</gene>
<comment type="caution">
    <text evidence="1">The sequence shown here is derived from an EMBL/GenBank/DDBJ whole genome shotgun (WGS) entry which is preliminary data.</text>
</comment>
<name>A0A4R7V441_9PSEU</name>
<proteinExistence type="predicted"/>
<dbReference type="Proteomes" id="UP000294927">
    <property type="component" value="Unassembled WGS sequence"/>
</dbReference>
<dbReference type="AlphaFoldDB" id="A0A4R7V441"/>